<organism evidence="6 7">
    <name type="scientific">Aeromicrobium chenweiae</name>
    <dbReference type="NCBI Taxonomy" id="2079793"/>
    <lineage>
        <taxon>Bacteria</taxon>
        <taxon>Bacillati</taxon>
        <taxon>Actinomycetota</taxon>
        <taxon>Actinomycetes</taxon>
        <taxon>Propionibacteriales</taxon>
        <taxon>Nocardioidaceae</taxon>
        <taxon>Aeromicrobium</taxon>
    </lineage>
</organism>
<reference evidence="7" key="1">
    <citation type="submission" date="2018-01" db="EMBL/GenBank/DDBJ databases">
        <authorList>
            <person name="Li J."/>
        </authorList>
    </citation>
    <scope>NUCLEOTIDE SEQUENCE [LARGE SCALE GENOMIC DNA]</scope>
    <source>
        <strain evidence="7">592</strain>
    </source>
</reference>
<dbReference type="InterPro" id="IPR043428">
    <property type="entry name" value="LivM-like"/>
</dbReference>
<evidence type="ECO:0000256" key="5">
    <source>
        <dbReference type="ARBA" id="ARBA00023136"/>
    </source>
</evidence>
<dbReference type="InterPro" id="IPR001851">
    <property type="entry name" value="ABC_transp_permease"/>
</dbReference>
<keyword evidence="5" id="KW-0472">Membrane</keyword>
<dbReference type="Proteomes" id="UP000244384">
    <property type="component" value="Chromosome"/>
</dbReference>
<accession>A0A2S0WIZ9</accession>
<proteinExistence type="predicted"/>
<gene>
    <name evidence="6" type="ORF">C3E78_02960</name>
</gene>
<dbReference type="CDD" id="cd06581">
    <property type="entry name" value="TM_PBP1_LivM_like"/>
    <property type="match status" value="1"/>
</dbReference>
<evidence type="ECO:0000313" key="6">
    <source>
        <dbReference type="EMBL" id="AWB91264.1"/>
    </source>
</evidence>
<sequence length="309" mass="32253">MINEWVSDNETLLQTVMVYYIFGLSIQVVLRAGVFSLASAGMWAIAGYATAWMLDRDIAWPLAVAVSLVIVLVVSLLLAIALGRLSGLYLGMATIAFDLIIVSLAYTWESVTGGAIGLYGIPRDVTLLHAVLLAVVATVVVGLLQARAGGRALDALRTDATLASSVGINVPRARIYCIVLSGVLGGLSGAISPLIFGVLGPGDGGFTLVVLGLTIVVIGGSRSWIGAVVGAVIVTFLPEVLTFMDEWSSAVYGVLIVVMVIFAPQGLTSIVARLVRAATGRTRPRPGDGSQDPHQPEPTGDPVSVEERS</sequence>
<evidence type="ECO:0000256" key="1">
    <source>
        <dbReference type="ARBA" id="ARBA00004651"/>
    </source>
</evidence>
<evidence type="ECO:0000313" key="7">
    <source>
        <dbReference type="Proteomes" id="UP000244384"/>
    </source>
</evidence>
<dbReference type="GO" id="GO:0005886">
    <property type="term" value="C:plasma membrane"/>
    <property type="evidence" value="ECO:0007669"/>
    <property type="project" value="UniProtKB-SubCell"/>
</dbReference>
<keyword evidence="2" id="KW-1003">Cell membrane</keyword>
<keyword evidence="7" id="KW-1185">Reference proteome</keyword>
<evidence type="ECO:0000256" key="4">
    <source>
        <dbReference type="ARBA" id="ARBA00022989"/>
    </source>
</evidence>
<dbReference type="Pfam" id="PF02653">
    <property type="entry name" value="BPD_transp_2"/>
    <property type="match status" value="1"/>
</dbReference>
<dbReference type="PANTHER" id="PTHR30482">
    <property type="entry name" value="HIGH-AFFINITY BRANCHED-CHAIN AMINO ACID TRANSPORT SYSTEM PERMEASE"/>
    <property type="match status" value="1"/>
</dbReference>
<evidence type="ECO:0000256" key="3">
    <source>
        <dbReference type="ARBA" id="ARBA00022692"/>
    </source>
</evidence>
<comment type="subcellular location">
    <subcellularLocation>
        <location evidence="1">Cell membrane</location>
        <topology evidence="1">Multi-pass membrane protein</topology>
    </subcellularLocation>
</comment>
<dbReference type="PANTHER" id="PTHR30482:SF20">
    <property type="entry name" value="HIGH-AFFINITY BRANCHED-CHAIN AMINO ACID TRANSPORT SYSTEM PERMEASE PROTEIN LIVM"/>
    <property type="match status" value="1"/>
</dbReference>
<dbReference type="RefSeq" id="WP_108576910.1">
    <property type="nucleotide sequence ID" value="NZ_CP026952.1"/>
</dbReference>
<dbReference type="OrthoDB" id="9814461at2"/>
<name>A0A2S0WIZ9_9ACTN</name>
<dbReference type="KEGG" id="aez:C3E78_02960"/>
<evidence type="ECO:0000256" key="2">
    <source>
        <dbReference type="ARBA" id="ARBA00022475"/>
    </source>
</evidence>
<dbReference type="GO" id="GO:0015658">
    <property type="term" value="F:branched-chain amino acid transmembrane transporter activity"/>
    <property type="evidence" value="ECO:0007669"/>
    <property type="project" value="InterPro"/>
</dbReference>
<protein>
    <submittedName>
        <fullName evidence="6">Branched-chain amino acid ABC transporter permease</fullName>
    </submittedName>
</protein>
<dbReference type="EMBL" id="CP026952">
    <property type="protein sequence ID" value="AWB91264.1"/>
    <property type="molecule type" value="Genomic_DNA"/>
</dbReference>
<keyword evidence="4" id="KW-1133">Transmembrane helix</keyword>
<accession>A0A5F2EUI6</accession>
<dbReference type="AlphaFoldDB" id="A0A2S0WIZ9"/>
<keyword evidence="3" id="KW-0812">Transmembrane</keyword>